<dbReference type="KEGG" id="nnu:104612373"/>
<proteinExistence type="predicted"/>
<dbReference type="Proteomes" id="UP000189703">
    <property type="component" value="Unplaced"/>
</dbReference>
<evidence type="ECO:0000313" key="1">
    <source>
        <dbReference type="Proteomes" id="UP000189703"/>
    </source>
</evidence>
<keyword evidence="1" id="KW-1185">Reference proteome</keyword>
<dbReference type="eggNOG" id="ENOG502S1Z8">
    <property type="taxonomic scope" value="Eukaryota"/>
</dbReference>
<gene>
    <name evidence="2" type="primary">LOC104591015</name>
    <name evidence="3" type="synonym">LOC104612373</name>
</gene>
<organism evidence="1 2">
    <name type="scientific">Nelumbo nucifera</name>
    <name type="common">Sacred lotus</name>
    <dbReference type="NCBI Taxonomy" id="4432"/>
    <lineage>
        <taxon>Eukaryota</taxon>
        <taxon>Viridiplantae</taxon>
        <taxon>Streptophyta</taxon>
        <taxon>Embryophyta</taxon>
        <taxon>Tracheophyta</taxon>
        <taxon>Spermatophyta</taxon>
        <taxon>Magnoliopsida</taxon>
        <taxon>Proteales</taxon>
        <taxon>Nelumbonaceae</taxon>
        <taxon>Nelumbo</taxon>
    </lineage>
</organism>
<accession>A0A1U7ZAE5</accession>
<dbReference type="RefSeq" id="XP_010278068.1">
    <property type="nucleotide sequence ID" value="XM_010279766.1"/>
</dbReference>
<dbReference type="AlphaFoldDB" id="A0A1U7ZAE5"/>
<dbReference type="OrthoDB" id="695262at2759"/>
<evidence type="ECO:0000313" key="3">
    <source>
        <dbReference type="RefSeq" id="XP_010278068.1"/>
    </source>
</evidence>
<dbReference type="GeneID" id="104612373"/>
<reference evidence="2 3" key="1">
    <citation type="submission" date="2025-04" db="UniProtKB">
        <authorList>
            <consortium name="RefSeq"/>
        </authorList>
    </citation>
    <scope>IDENTIFICATION</scope>
</reference>
<dbReference type="GeneID" id="104591015"/>
<evidence type="ECO:0000313" key="2">
    <source>
        <dbReference type="RefSeq" id="XP_010248087.1"/>
    </source>
</evidence>
<protein>
    <submittedName>
        <fullName evidence="2">Uncharacterized protein LOC104591015</fullName>
    </submittedName>
    <submittedName>
        <fullName evidence="3">Uncharacterized protein LOC104612373</fullName>
    </submittedName>
</protein>
<dbReference type="PANTHER" id="PTHR33264">
    <property type="entry name" value="EXPRESSED PROTEIN"/>
    <property type="match status" value="1"/>
</dbReference>
<name>A0A1U7ZAE5_NELNU</name>
<dbReference type="RefSeq" id="XP_010248087.1">
    <property type="nucleotide sequence ID" value="XM_010249785.2"/>
</dbReference>
<dbReference type="PANTHER" id="PTHR33264:SF8">
    <property type="entry name" value="EXPRESSED PROTEIN"/>
    <property type="match status" value="1"/>
</dbReference>
<dbReference type="KEGG" id="nnu:104591015"/>
<sequence>MAKLTRQPASRIRFSELAGETAAECMAVCCCFPCGVVDMLVLAVYRVPAGLCRKAMKKRSQQRKKGSPLSQQQVFPYGCDEAEFEIHIVSQMELDEIAKTKEVIELDKEMWDRFYETGFWRSLSRLERE</sequence>